<name>J9GQB9_9ZZZZ</name>
<gene>
    <name evidence="1" type="ORF">EVA_01104</name>
</gene>
<protein>
    <submittedName>
        <fullName evidence="1">Uncharacterized protein</fullName>
    </submittedName>
</protein>
<accession>J9GQB9</accession>
<dbReference type="AlphaFoldDB" id="J9GQB9"/>
<reference evidence="1" key="1">
    <citation type="journal article" date="2012" name="PLoS ONE">
        <title>Gene sets for utilization of primary and secondary nutrition supplies in the distal gut of endangered iberian lynx.</title>
        <authorList>
            <person name="Alcaide M."/>
            <person name="Messina E."/>
            <person name="Richter M."/>
            <person name="Bargiela R."/>
            <person name="Peplies J."/>
            <person name="Huws S.A."/>
            <person name="Newbold C.J."/>
            <person name="Golyshin P.N."/>
            <person name="Simon M.A."/>
            <person name="Lopez G."/>
            <person name="Yakimov M.M."/>
            <person name="Ferrer M."/>
        </authorList>
    </citation>
    <scope>NUCLEOTIDE SEQUENCE</scope>
</reference>
<evidence type="ECO:0000313" key="1">
    <source>
        <dbReference type="EMBL" id="EJX10512.1"/>
    </source>
</evidence>
<comment type="caution">
    <text evidence="1">The sequence shown here is derived from an EMBL/GenBank/DDBJ whole genome shotgun (WGS) entry which is preliminary data.</text>
</comment>
<proteinExistence type="predicted"/>
<sequence length="219" mass="24535">MLGFGISSKDTCRLVTIEYTSSLTNRSKDIILTINRAGITMDFLQAGLNATAIFVERISLNSVEFRSRKIRNLILIVTDGETSLPTPILVLNQHRIQSEVYTLVLHGTIVGPHKAQARDIADRFTSQEVCSLRIEVFHTEIQTILEEATLQTNIETVGGFPLEFGVLDVRKDETCQLIHELEVLEVRTACVVVDIIVTTHVVTSSQFQVIDTLHIKPFF</sequence>
<organism evidence="1">
    <name type="scientific">gut metagenome</name>
    <dbReference type="NCBI Taxonomy" id="749906"/>
    <lineage>
        <taxon>unclassified sequences</taxon>
        <taxon>metagenomes</taxon>
        <taxon>organismal metagenomes</taxon>
    </lineage>
</organism>
<dbReference type="EMBL" id="AMCI01000169">
    <property type="protein sequence ID" value="EJX10512.1"/>
    <property type="molecule type" value="Genomic_DNA"/>
</dbReference>